<dbReference type="EMBL" id="FQUA01000015">
    <property type="protein sequence ID" value="SHF06509.1"/>
    <property type="molecule type" value="Genomic_DNA"/>
</dbReference>
<keyword evidence="5" id="KW-1185">Reference proteome</keyword>
<dbReference type="Gene3D" id="2.40.50.100">
    <property type="match status" value="1"/>
</dbReference>
<dbReference type="SUPFAM" id="SSF56954">
    <property type="entry name" value="Outer membrane efflux proteins (OEP)"/>
    <property type="match status" value="1"/>
</dbReference>
<organism evidence="4 6">
    <name type="scientific">Anaerotignum propionicum DSM 1682</name>
    <dbReference type="NCBI Taxonomy" id="991789"/>
    <lineage>
        <taxon>Bacteria</taxon>
        <taxon>Bacillati</taxon>
        <taxon>Bacillota</taxon>
        <taxon>Clostridia</taxon>
        <taxon>Lachnospirales</taxon>
        <taxon>Anaerotignaceae</taxon>
        <taxon>Anaerotignum</taxon>
    </lineage>
</organism>
<feature type="coiled-coil region" evidence="1">
    <location>
        <begin position="127"/>
        <end position="227"/>
    </location>
</feature>
<evidence type="ECO:0000259" key="2">
    <source>
        <dbReference type="Pfam" id="PF25917"/>
    </source>
</evidence>
<evidence type="ECO:0000313" key="4">
    <source>
        <dbReference type="EMBL" id="SHF06509.1"/>
    </source>
</evidence>
<evidence type="ECO:0000313" key="6">
    <source>
        <dbReference type="Proteomes" id="UP000184204"/>
    </source>
</evidence>
<dbReference type="Gene3D" id="1.10.287.470">
    <property type="entry name" value="Helix hairpin bin"/>
    <property type="match status" value="1"/>
</dbReference>
<dbReference type="PANTHER" id="PTHR30469:SF15">
    <property type="entry name" value="HLYD FAMILY OF SECRETION PROTEINS"/>
    <property type="match status" value="1"/>
</dbReference>
<dbReference type="Gene3D" id="2.40.420.20">
    <property type="match status" value="1"/>
</dbReference>
<dbReference type="Proteomes" id="UP000184204">
    <property type="component" value="Unassembled WGS sequence"/>
</dbReference>
<evidence type="ECO:0000256" key="1">
    <source>
        <dbReference type="SAM" id="Coils"/>
    </source>
</evidence>
<reference evidence="4" key="3">
    <citation type="submission" date="2016-11" db="EMBL/GenBank/DDBJ databases">
        <authorList>
            <person name="Varghese N."/>
            <person name="Submissions S."/>
        </authorList>
    </citation>
    <scope>NUCLEOTIDE SEQUENCE</scope>
    <source>
        <strain evidence="4">DSM 1682</strain>
    </source>
</reference>
<dbReference type="PANTHER" id="PTHR30469">
    <property type="entry name" value="MULTIDRUG RESISTANCE PROTEIN MDTA"/>
    <property type="match status" value="1"/>
</dbReference>
<evidence type="ECO:0000313" key="5">
    <source>
        <dbReference type="Proteomes" id="UP000068026"/>
    </source>
</evidence>
<dbReference type="OrthoDB" id="2015187at2"/>
<proteinExistence type="predicted"/>
<name>A0A0X1U8N2_ANAPI</name>
<reference evidence="6" key="4">
    <citation type="submission" date="2016-11" db="EMBL/GenBank/DDBJ databases">
        <authorList>
            <person name="Jaros S."/>
            <person name="Januszkiewicz K."/>
            <person name="Wedrychowicz H."/>
        </authorList>
    </citation>
    <scope>NUCLEOTIDE SEQUENCE [LARGE SCALE GENOMIC DNA]</scope>
    <source>
        <strain evidence="6">DSM 1682</strain>
    </source>
</reference>
<dbReference type="Proteomes" id="UP000068026">
    <property type="component" value="Chromosome"/>
</dbReference>
<dbReference type="GO" id="GO:0015562">
    <property type="term" value="F:efflux transmembrane transporter activity"/>
    <property type="evidence" value="ECO:0007669"/>
    <property type="project" value="InterPro"/>
</dbReference>
<dbReference type="SUPFAM" id="SSF111369">
    <property type="entry name" value="HlyD-like secretion proteins"/>
    <property type="match status" value="1"/>
</dbReference>
<dbReference type="InterPro" id="IPR058625">
    <property type="entry name" value="MdtA-like_BSH"/>
</dbReference>
<dbReference type="RefSeq" id="WP_066050220.1">
    <property type="nucleotide sequence ID" value="NZ_CP014223.1"/>
</dbReference>
<dbReference type="Gene3D" id="2.40.30.170">
    <property type="match status" value="1"/>
</dbReference>
<dbReference type="GO" id="GO:1990281">
    <property type="term" value="C:efflux pump complex"/>
    <property type="evidence" value="ECO:0007669"/>
    <property type="project" value="TreeGrafter"/>
</dbReference>
<dbReference type="KEGG" id="cpro:CPRO_16910"/>
<reference evidence="3 5" key="1">
    <citation type="journal article" date="2016" name="Genome Announc.">
        <title>Complete Genome Sequence of the Amino Acid-Fermenting Clostridium propionicum X2 (DSM 1682).</title>
        <authorList>
            <person name="Poehlein A."/>
            <person name="Schlien K."/>
            <person name="Chowdhury N.P."/>
            <person name="Gottschalk G."/>
            <person name="Buckel W."/>
            <person name="Daniel R."/>
        </authorList>
    </citation>
    <scope>NUCLEOTIDE SEQUENCE [LARGE SCALE GENOMIC DNA]</scope>
    <source>
        <strain evidence="3 5">X2</strain>
    </source>
</reference>
<dbReference type="Pfam" id="PF25917">
    <property type="entry name" value="BSH_RND"/>
    <property type="match status" value="1"/>
</dbReference>
<accession>A0A0X1U8N2</accession>
<feature type="domain" description="Multidrug resistance protein MdtA-like barrel-sandwich hybrid" evidence="2">
    <location>
        <begin position="56"/>
        <end position="250"/>
    </location>
</feature>
<keyword evidence="1" id="KW-0175">Coiled coil</keyword>
<dbReference type="EMBL" id="CP014223">
    <property type="protein sequence ID" value="AMJ41281.1"/>
    <property type="molecule type" value="Genomic_DNA"/>
</dbReference>
<reference evidence="5" key="2">
    <citation type="submission" date="2016-01" db="EMBL/GenBank/DDBJ databases">
        <authorList>
            <person name="Poehlein A."/>
            <person name="Schlien K."/>
            <person name="Gottschalk G."/>
            <person name="Buckel W."/>
            <person name="Daniel R."/>
        </authorList>
    </citation>
    <scope>NUCLEOTIDE SEQUENCE [LARGE SCALE GENOMIC DNA]</scope>
    <source>
        <strain evidence="5">X2</strain>
    </source>
</reference>
<dbReference type="AlphaFoldDB" id="A0A0X1U8N2"/>
<evidence type="ECO:0000313" key="3">
    <source>
        <dbReference type="EMBL" id="AMJ41281.1"/>
    </source>
</evidence>
<sequence length="422" mass="46490">MKKKLIKILLGVIIVTAVAGGIYSLNAPKEVPLTKVVSKTAELTFTEQGSVAGGKTIQIYPLSSGKVLSVEVKKGQHVKEGDIICVIDSEDIKEKINQTNGSIAGYKAQMQTWQAQNQSQNQSVVEKRKLQNIIIKQSEKNLELEKKDLDRLLVLYENGFISNVDLEQAESSVEQAELTLQSHQQELELISNADENSKMSDYYKALINIEESNLKLLEKELSQTNVTAVTDGVITNLPVQETNYVSAMSSVAELTATDTLFVETYVSTNDISNIALGDSVVLIIKRRDGDVTFDGTVSYIDDTANLMISPLGLEERKVKIEVTPSISLTEEKIGIGYDVDVQFLLYKEENSLAVPKTALFKDNGIDKVWIVNGRALHAIEVKTGMDLRTETVILSGLESDSFVVTDSNDEILKEGLKVVTKK</sequence>
<gene>
    <name evidence="3" type="primary">mdtN</name>
    <name evidence="3" type="ORF">CPRO_16910</name>
    <name evidence="4" type="ORF">SAMN02745151_02670</name>
</gene>
<protein>
    <submittedName>
        <fullName evidence="4">Biotin-lipoyl like</fullName>
    </submittedName>
    <submittedName>
        <fullName evidence="3">Multidrug resistance protein MdtN</fullName>
    </submittedName>
</protein>